<keyword evidence="7" id="KW-0206">Cytoskeleton</keyword>
<accession>A0ABQ9EQK1</accession>
<dbReference type="PANTHER" id="PTHR12442:SF12">
    <property type="entry name" value="DYNEIN AXONEMAL INTERMEDIATE CHAIN 4"/>
    <property type="match status" value="1"/>
</dbReference>
<feature type="compositionally biased region" description="Acidic residues" evidence="13">
    <location>
        <begin position="777"/>
        <end position="789"/>
    </location>
</feature>
<protein>
    <recommendedName>
        <fullName evidence="10">Dynein axonemal intermediate chain 4</fullName>
    </recommendedName>
    <alternativeName>
        <fullName evidence="11">WD repeat-containing protein 78</fullName>
    </alternativeName>
</protein>
<proteinExistence type="predicted"/>
<evidence type="ECO:0000256" key="5">
    <source>
        <dbReference type="ARBA" id="ARBA00022846"/>
    </source>
</evidence>
<evidence type="ECO:0000256" key="6">
    <source>
        <dbReference type="ARBA" id="ARBA00023069"/>
    </source>
</evidence>
<evidence type="ECO:0000313" key="14">
    <source>
        <dbReference type="EMBL" id="KAJ8305685.1"/>
    </source>
</evidence>
<feature type="compositionally biased region" description="Polar residues" evidence="13">
    <location>
        <begin position="311"/>
        <end position="322"/>
    </location>
</feature>
<keyword evidence="5" id="KW-0282">Flagellum</keyword>
<evidence type="ECO:0000256" key="13">
    <source>
        <dbReference type="SAM" id="MobiDB-lite"/>
    </source>
</evidence>
<keyword evidence="3 12" id="KW-0853">WD repeat</keyword>
<dbReference type="InterPro" id="IPR015943">
    <property type="entry name" value="WD40/YVTN_repeat-like_dom_sf"/>
</dbReference>
<organism evidence="14 15">
    <name type="scientific">Tegillarca granosa</name>
    <name type="common">Malaysian cockle</name>
    <name type="synonym">Anadara granosa</name>
    <dbReference type="NCBI Taxonomy" id="220873"/>
    <lineage>
        <taxon>Eukaryota</taxon>
        <taxon>Metazoa</taxon>
        <taxon>Spiralia</taxon>
        <taxon>Lophotrochozoa</taxon>
        <taxon>Mollusca</taxon>
        <taxon>Bivalvia</taxon>
        <taxon>Autobranchia</taxon>
        <taxon>Pteriomorphia</taxon>
        <taxon>Arcoida</taxon>
        <taxon>Arcoidea</taxon>
        <taxon>Arcidae</taxon>
        <taxon>Tegillarca</taxon>
    </lineage>
</organism>
<evidence type="ECO:0000256" key="8">
    <source>
        <dbReference type="ARBA" id="ARBA00023273"/>
    </source>
</evidence>
<evidence type="ECO:0000256" key="12">
    <source>
        <dbReference type="PROSITE-ProRule" id="PRU00221"/>
    </source>
</evidence>
<evidence type="ECO:0000256" key="9">
    <source>
        <dbReference type="ARBA" id="ARBA00024190"/>
    </source>
</evidence>
<evidence type="ECO:0000256" key="1">
    <source>
        <dbReference type="ARBA" id="ARBA00004611"/>
    </source>
</evidence>
<evidence type="ECO:0000313" key="15">
    <source>
        <dbReference type="Proteomes" id="UP001217089"/>
    </source>
</evidence>
<feature type="compositionally biased region" description="Polar residues" evidence="13">
    <location>
        <begin position="51"/>
        <end position="62"/>
    </location>
</feature>
<feature type="region of interest" description="Disordered" evidence="13">
    <location>
        <begin position="298"/>
        <end position="343"/>
    </location>
</feature>
<dbReference type="SUPFAM" id="SSF50978">
    <property type="entry name" value="WD40 repeat-like"/>
    <property type="match status" value="1"/>
</dbReference>
<feature type="region of interest" description="Disordered" evidence="13">
    <location>
        <begin position="1"/>
        <end position="77"/>
    </location>
</feature>
<comment type="caution">
    <text evidence="14">The sequence shown here is derived from an EMBL/GenBank/DDBJ whole genome shotgun (WGS) entry which is preliminary data.</text>
</comment>
<dbReference type="Proteomes" id="UP001217089">
    <property type="component" value="Unassembled WGS sequence"/>
</dbReference>
<dbReference type="InterPro" id="IPR001680">
    <property type="entry name" value="WD40_rpt"/>
</dbReference>
<gene>
    <name evidence="14" type="ORF">KUTeg_016230</name>
</gene>
<reference evidence="14 15" key="1">
    <citation type="submission" date="2022-12" db="EMBL/GenBank/DDBJ databases">
        <title>Chromosome-level genome of Tegillarca granosa.</title>
        <authorList>
            <person name="Kim J."/>
        </authorList>
    </citation>
    <scope>NUCLEOTIDE SEQUENCE [LARGE SCALE GENOMIC DNA]</scope>
    <source>
        <strain evidence="14">Teg-2019</strain>
        <tissue evidence="14">Adductor muscle</tissue>
    </source>
</reference>
<keyword evidence="2" id="KW-0963">Cytoplasm</keyword>
<dbReference type="InterPro" id="IPR036322">
    <property type="entry name" value="WD40_repeat_dom_sf"/>
</dbReference>
<dbReference type="InterPro" id="IPR050687">
    <property type="entry name" value="Dynein_IC"/>
</dbReference>
<evidence type="ECO:0000256" key="3">
    <source>
        <dbReference type="ARBA" id="ARBA00022574"/>
    </source>
</evidence>
<dbReference type="SMART" id="SM00320">
    <property type="entry name" value="WD40"/>
    <property type="match status" value="4"/>
</dbReference>
<keyword evidence="4" id="KW-0677">Repeat</keyword>
<comment type="subcellular location">
    <subcellularLocation>
        <location evidence="1">Cytoplasm</location>
        <location evidence="1">Cytoskeleton</location>
        <location evidence="1">Flagellum axoneme</location>
    </subcellularLocation>
    <subcellularLocation>
        <location evidence="9">Dynein axonemal particle</location>
    </subcellularLocation>
</comment>
<sequence>MSTSKSRKNQFLATGSSQVTASTTSRGKSNPAASVARSKFGGNPNVYASVRSRTNVVGSASRRQVLPGQGDKPVGKSPVQVLDEAGNDVTPMPLLHQDPTAVKKNQSNILGDSSAGTPTDLMSQASIYNTANVTASTFGGGPFTRSVFSASQGTATDSLMGADDISEPTTEMPSQWQGVIQHKREDVKEDLKDSDLEKIVDLTLTETETIWLLDMPGICVSTESEEAPEIKKKNERYQELVKSRVGNDRFAERGMNTFNEPPKFKTIQTNRIVHNDIGIMATTWDMHDTYELLEKEAKAKEEKEDEEGTISRPSSPQATGETGSEGGSAQVKDVPTIREGSARSVRIESRATMASSVAGSESIFASRETGVSSIPSELSAIEEDKILRSDSFKKDLFIMERVINLNTYQPKQALYRGFDIIPDIDREGSSVSSQQISVADMGPTFDRLWAYTCALTKGRNVSSMSWNKLNPDLIAVGYGQFDFAHQRSGIVCCWSLKNPEYPERVYTVKEGVTSLDFSRANPNLLAVGLYDGGVAIYNVKNTTDEAIVDNFQSPGKHTAPVWHIKWIEKERGSGEDRAEVLVSISTDGRVTQWSIRKGFESYDLMKLKRIPTRMGGKKEKKGEAFISRHAGGMCFDFNTRDSNFADWSIRLWHQDRPRPVLNFFSSTKSVYDVTWSPRSATVFACVNEGAVEVWDLSSSTLDPLINYAPTSGAKQTSVTFAKNSECILVGDSEGQVTVYQLRCLPPPTQLFCILKSNQPIKSPLLRLQNDDTQEKKDEEEEKDDIPETD</sequence>
<evidence type="ECO:0000256" key="2">
    <source>
        <dbReference type="ARBA" id="ARBA00022490"/>
    </source>
</evidence>
<evidence type="ECO:0000256" key="11">
    <source>
        <dbReference type="ARBA" id="ARBA00041557"/>
    </source>
</evidence>
<evidence type="ECO:0000256" key="7">
    <source>
        <dbReference type="ARBA" id="ARBA00023212"/>
    </source>
</evidence>
<keyword evidence="6" id="KW-0969">Cilium</keyword>
<dbReference type="EMBL" id="JARBDR010000813">
    <property type="protein sequence ID" value="KAJ8305685.1"/>
    <property type="molecule type" value="Genomic_DNA"/>
</dbReference>
<feature type="region of interest" description="Disordered" evidence="13">
    <location>
        <begin position="764"/>
        <end position="789"/>
    </location>
</feature>
<feature type="repeat" description="WD" evidence="12">
    <location>
        <begin position="663"/>
        <end position="698"/>
    </location>
</feature>
<dbReference type="PROSITE" id="PS50082">
    <property type="entry name" value="WD_REPEATS_2"/>
    <property type="match status" value="1"/>
</dbReference>
<dbReference type="PANTHER" id="PTHR12442">
    <property type="entry name" value="DYNEIN INTERMEDIATE CHAIN"/>
    <property type="match status" value="1"/>
</dbReference>
<evidence type="ECO:0000256" key="4">
    <source>
        <dbReference type="ARBA" id="ARBA00022737"/>
    </source>
</evidence>
<name>A0ABQ9EQK1_TEGGR</name>
<feature type="compositionally biased region" description="Polar residues" evidence="13">
    <location>
        <begin position="9"/>
        <end position="32"/>
    </location>
</feature>
<dbReference type="Gene3D" id="2.130.10.10">
    <property type="entry name" value="YVTN repeat-like/Quinoprotein amine dehydrogenase"/>
    <property type="match status" value="2"/>
</dbReference>
<keyword evidence="15" id="KW-1185">Reference proteome</keyword>
<keyword evidence="8" id="KW-0966">Cell projection</keyword>
<evidence type="ECO:0000256" key="10">
    <source>
        <dbReference type="ARBA" id="ARBA00040002"/>
    </source>
</evidence>